<comment type="caution">
    <text evidence="3">The sequence shown here is derived from an EMBL/GenBank/DDBJ whole genome shotgun (WGS) entry which is preliminary data.</text>
</comment>
<dbReference type="Pfam" id="PF13845">
    <property type="entry name" value="Septum_form"/>
    <property type="match status" value="1"/>
</dbReference>
<dbReference type="AlphaFoldDB" id="A0A7W9LN25"/>
<dbReference type="InterPro" id="IPR026004">
    <property type="entry name" value="Septum_form"/>
</dbReference>
<dbReference type="PROSITE" id="PS51257">
    <property type="entry name" value="PROKAR_LIPOPROTEIN"/>
    <property type="match status" value="1"/>
</dbReference>
<accession>A0A7W9LN25</accession>
<keyword evidence="4" id="KW-1185">Reference proteome</keyword>
<evidence type="ECO:0000256" key="1">
    <source>
        <dbReference type="SAM" id="SignalP"/>
    </source>
</evidence>
<feature type="domain" description="Septum formation-related" evidence="2">
    <location>
        <begin position="38"/>
        <end position="145"/>
    </location>
</feature>
<protein>
    <recommendedName>
        <fullName evidence="2">Septum formation-related domain-containing protein</fullName>
    </recommendedName>
</protein>
<dbReference type="RefSeq" id="WP_221441201.1">
    <property type="nucleotide sequence ID" value="NZ_JACHMM010000001.1"/>
</dbReference>
<organism evidence="3 4">
    <name type="scientific">Jiangella mangrovi</name>
    <dbReference type="NCBI Taxonomy" id="1524084"/>
    <lineage>
        <taxon>Bacteria</taxon>
        <taxon>Bacillati</taxon>
        <taxon>Actinomycetota</taxon>
        <taxon>Actinomycetes</taxon>
        <taxon>Jiangellales</taxon>
        <taxon>Jiangellaceae</taxon>
        <taxon>Jiangella</taxon>
    </lineage>
</organism>
<name>A0A7W9LN25_9ACTN</name>
<feature type="signal peptide" evidence="1">
    <location>
        <begin position="1"/>
        <end position="17"/>
    </location>
</feature>
<evidence type="ECO:0000313" key="4">
    <source>
        <dbReference type="Proteomes" id="UP000542813"/>
    </source>
</evidence>
<keyword evidence="1" id="KW-0732">Signal</keyword>
<gene>
    <name evidence="3" type="ORF">HD601_004410</name>
</gene>
<evidence type="ECO:0000259" key="2">
    <source>
        <dbReference type="Pfam" id="PF13845"/>
    </source>
</evidence>
<sequence length="155" mass="15878">MRSAGVAVLALSAFVLAGCGLLGDDGDGGAVGVLDIEAGQCFTAPGEVQAELTELAGVPCDSEHDQEAYAVVAYTGPDGEAADAFPGADALTRFADGACAEEFGEYVGTNYLDSALFFTYLLPSVRGWEDGDTDVVCFVTTTGEKLDASVRDSGM</sequence>
<dbReference type="Proteomes" id="UP000542813">
    <property type="component" value="Unassembled WGS sequence"/>
</dbReference>
<evidence type="ECO:0000313" key="3">
    <source>
        <dbReference type="EMBL" id="MBB5789835.1"/>
    </source>
</evidence>
<dbReference type="EMBL" id="JACHMM010000001">
    <property type="protein sequence ID" value="MBB5789835.1"/>
    <property type="molecule type" value="Genomic_DNA"/>
</dbReference>
<reference evidence="3 4" key="1">
    <citation type="submission" date="2020-08" db="EMBL/GenBank/DDBJ databases">
        <title>Sequencing the genomes of 1000 actinobacteria strains.</title>
        <authorList>
            <person name="Klenk H.-P."/>
        </authorList>
    </citation>
    <scope>NUCLEOTIDE SEQUENCE [LARGE SCALE GENOMIC DNA]</scope>
    <source>
        <strain evidence="3 4">DSM 102122</strain>
    </source>
</reference>
<feature type="chain" id="PRO_5038519173" description="Septum formation-related domain-containing protein" evidence="1">
    <location>
        <begin position="18"/>
        <end position="155"/>
    </location>
</feature>
<proteinExistence type="predicted"/>